<dbReference type="EMBL" id="MLFT02000006">
    <property type="protein sequence ID" value="PHT44474.1"/>
    <property type="molecule type" value="Genomic_DNA"/>
</dbReference>
<reference evidence="4" key="2">
    <citation type="journal article" date="2017" name="J. Anim. Genet.">
        <title>Multiple reference genome sequences of hot pepper reveal the massive evolution of plant disease resistance genes by retroduplication.</title>
        <authorList>
            <person name="Kim S."/>
            <person name="Park J."/>
            <person name="Yeom S.-I."/>
            <person name="Kim Y.-M."/>
            <person name="Seo E."/>
            <person name="Kim K.-T."/>
            <person name="Kim M.-S."/>
            <person name="Lee J.M."/>
            <person name="Cheong K."/>
            <person name="Shin H.-S."/>
            <person name="Kim S.-B."/>
            <person name="Han K."/>
            <person name="Lee J."/>
            <person name="Park M."/>
            <person name="Lee H.-A."/>
            <person name="Lee H.-Y."/>
            <person name="Lee Y."/>
            <person name="Oh S."/>
            <person name="Lee J.H."/>
            <person name="Choi E."/>
            <person name="Choi E."/>
            <person name="Lee S.E."/>
            <person name="Jeon J."/>
            <person name="Kim H."/>
            <person name="Choi G."/>
            <person name="Song H."/>
            <person name="Lee J."/>
            <person name="Lee S.-C."/>
            <person name="Kwon J.-K."/>
            <person name="Lee H.-Y."/>
            <person name="Koo N."/>
            <person name="Hong Y."/>
            <person name="Kim R.W."/>
            <person name="Kang W.-H."/>
            <person name="Huh J.H."/>
            <person name="Kang B.-C."/>
            <person name="Yang T.-J."/>
            <person name="Lee Y.-H."/>
            <person name="Bennetzen J.L."/>
            <person name="Choi D."/>
        </authorList>
    </citation>
    <scope>NUCLEOTIDE SEQUENCE [LARGE SCALE GENOMIC DNA]</scope>
    <source>
        <strain evidence="4">cv. PBC81</strain>
    </source>
</reference>
<dbReference type="PANTHER" id="PTHR35632">
    <property type="entry name" value="MAJOR POLLEN ALLERGEN OLE E 6-LIKE"/>
    <property type="match status" value="1"/>
</dbReference>
<dbReference type="Gene3D" id="1.10.287.720">
    <property type="entry name" value="Pollen allergen ole e 6"/>
    <property type="match status" value="1"/>
</dbReference>
<keyword evidence="4" id="KW-1185">Reference proteome</keyword>
<dbReference type="SUPFAM" id="SSF111388">
    <property type="entry name" value="Pollen allergen ole e 6"/>
    <property type="match status" value="1"/>
</dbReference>
<evidence type="ECO:0000313" key="4">
    <source>
        <dbReference type="Proteomes" id="UP000224567"/>
    </source>
</evidence>
<dbReference type="AlphaFoldDB" id="A0A2G2WGW7"/>
<protein>
    <recommendedName>
        <fullName evidence="5">Major pollen allergen Ole e 6</fullName>
    </recommendedName>
</protein>
<evidence type="ECO:0000256" key="2">
    <source>
        <dbReference type="SAM" id="SignalP"/>
    </source>
</evidence>
<sequence length="92" mass="10436">MESSKNLITVFLVCMIMLSSIVHVSIAQVQDNAEKFQEAFKQLAAEYKDCNNECQKTCSREGLGSTHCEMKCDTECTSTLLKERIQKIKKLL</sequence>
<feature type="coiled-coil region" evidence="1">
    <location>
        <begin position="26"/>
        <end position="53"/>
    </location>
</feature>
<feature type="signal peptide" evidence="2">
    <location>
        <begin position="1"/>
        <end position="27"/>
    </location>
</feature>
<name>A0A2G2WGW7_CAPBA</name>
<evidence type="ECO:0000256" key="1">
    <source>
        <dbReference type="SAM" id="Coils"/>
    </source>
</evidence>
<gene>
    <name evidence="3" type="ORF">CQW23_13632</name>
</gene>
<dbReference type="OrthoDB" id="1869791at2759"/>
<dbReference type="Proteomes" id="UP000224567">
    <property type="component" value="Unassembled WGS sequence"/>
</dbReference>
<keyword evidence="1" id="KW-0175">Coiled coil</keyword>
<organism evidence="3 4">
    <name type="scientific">Capsicum baccatum</name>
    <name type="common">Peruvian pepper</name>
    <dbReference type="NCBI Taxonomy" id="33114"/>
    <lineage>
        <taxon>Eukaryota</taxon>
        <taxon>Viridiplantae</taxon>
        <taxon>Streptophyta</taxon>
        <taxon>Embryophyta</taxon>
        <taxon>Tracheophyta</taxon>
        <taxon>Spermatophyta</taxon>
        <taxon>Magnoliopsida</taxon>
        <taxon>eudicotyledons</taxon>
        <taxon>Gunneridae</taxon>
        <taxon>Pentapetalae</taxon>
        <taxon>asterids</taxon>
        <taxon>lamiids</taxon>
        <taxon>Solanales</taxon>
        <taxon>Solanaceae</taxon>
        <taxon>Solanoideae</taxon>
        <taxon>Capsiceae</taxon>
        <taxon>Capsicum</taxon>
    </lineage>
</organism>
<keyword evidence="2" id="KW-0732">Signal</keyword>
<dbReference type="Pfam" id="PF09253">
    <property type="entry name" value="Ole_e_6"/>
    <property type="match status" value="1"/>
</dbReference>
<evidence type="ECO:0000313" key="3">
    <source>
        <dbReference type="EMBL" id="PHT44474.1"/>
    </source>
</evidence>
<comment type="caution">
    <text evidence="3">The sequence shown here is derived from an EMBL/GenBank/DDBJ whole genome shotgun (WGS) entry which is preliminary data.</text>
</comment>
<evidence type="ECO:0008006" key="5">
    <source>
        <dbReference type="Google" id="ProtNLM"/>
    </source>
</evidence>
<reference evidence="3 4" key="1">
    <citation type="journal article" date="2017" name="Genome Biol.">
        <title>New reference genome sequences of hot pepper reveal the massive evolution of plant disease-resistance genes by retroduplication.</title>
        <authorList>
            <person name="Kim S."/>
            <person name="Park J."/>
            <person name="Yeom S.I."/>
            <person name="Kim Y.M."/>
            <person name="Seo E."/>
            <person name="Kim K.T."/>
            <person name="Kim M.S."/>
            <person name="Lee J.M."/>
            <person name="Cheong K."/>
            <person name="Shin H.S."/>
            <person name="Kim S.B."/>
            <person name="Han K."/>
            <person name="Lee J."/>
            <person name="Park M."/>
            <person name="Lee H.A."/>
            <person name="Lee H.Y."/>
            <person name="Lee Y."/>
            <person name="Oh S."/>
            <person name="Lee J.H."/>
            <person name="Choi E."/>
            <person name="Choi E."/>
            <person name="Lee S.E."/>
            <person name="Jeon J."/>
            <person name="Kim H."/>
            <person name="Choi G."/>
            <person name="Song H."/>
            <person name="Lee J."/>
            <person name="Lee S.C."/>
            <person name="Kwon J.K."/>
            <person name="Lee H.Y."/>
            <person name="Koo N."/>
            <person name="Hong Y."/>
            <person name="Kim R.W."/>
            <person name="Kang W.H."/>
            <person name="Huh J.H."/>
            <person name="Kang B.C."/>
            <person name="Yang T.J."/>
            <person name="Lee Y.H."/>
            <person name="Bennetzen J.L."/>
            <person name="Choi D."/>
        </authorList>
    </citation>
    <scope>NUCLEOTIDE SEQUENCE [LARGE SCALE GENOMIC DNA]</scope>
    <source>
        <strain evidence="4">cv. PBC81</strain>
    </source>
</reference>
<accession>A0A2G2WGW7</accession>
<dbReference type="PANTHER" id="PTHR35632:SF1">
    <property type="entry name" value="MAJOR POLLEN ALLERGEN OLE E 6-LIKE"/>
    <property type="match status" value="1"/>
</dbReference>
<dbReference type="InterPro" id="IPR036466">
    <property type="entry name" value="Pollen_allergen_ole-e-6_sf"/>
</dbReference>
<feature type="chain" id="PRO_5013908406" description="Major pollen allergen Ole e 6" evidence="2">
    <location>
        <begin position="28"/>
        <end position="92"/>
    </location>
</feature>
<proteinExistence type="predicted"/>
<dbReference type="InterPro" id="IPR015333">
    <property type="entry name" value="Pollen_allergen_ole-e-6"/>
</dbReference>